<evidence type="ECO:0000256" key="1">
    <source>
        <dbReference type="SAM" id="MobiDB-lite"/>
    </source>
</evidence>
<name>A0A368FRC0_ANCCA</name>
<dbReference type="Proteomes" id="UP000252519">
    <property type="component" value="Unassembled WGS sequence"/>
</dbReference>
<sequence>MHHEPQSTQPERPKWSGQVEPAQKSEEEKEEEEETKPVVTTRPIHIVSLEESAETTRTTPVTRGTTMGIRITHTTQTLPPTTVCFSTEFTTRKSA</sequence>
<evidence type="ECO:0000313" key="3">
    <source>
        <dbReference type="Proteomes" id="UP000252519"/>
    </source>
</evidence>
<protein>
    <submittedName>
        <fullName evidence="2">Uncharacterized protein</fullName>
    </submittedName>
</protein>
<proteinExistence type="predicted"/>
<comment type="caution">
    <text evidence="2">The sequence shown here is derived from an EMBL/GenBank/DDBJ whole genome shotgun (WGS) entry which is preliminary data.</text>
</comment>
<accession>A0A368FRC0</accession>
<feature type="region of interest" description="Disordered" evidence="1">
    <location>
        <begin position="1"/>
        <end position="74"/>
    </location>
</feature>
<dbReference type="AlphaFoldDB" id="A0A368FRC0"/>
<organism evidence="2 3">
    <name type="scientific">Ancylostoma caninum</name>
    <name type="common">Dog hookworm</name>
    <dbReference type="NCBI Taxonomy" id="29170"/>
    <lineage>
        <taxon>Eukaryota</taxon>
        <taxon>Metazoa</taxon>
        <taxon>Ecdysozoa</taxon>
        <taxon>Nematoda</taxon>
        <taxon>Chromadorea</taxon>
        <taxon>Rhabditida</taxon>
        <taxon>Rhabditina</taxon>
        <taxon>Rhabditomorpha</taxon>
        <taxon>Strongyloidea</taxon>
        <taxon>Ancylostomatidae</taxon>
        <taxon>Ancylostomatinae</taxon>
        <taxon>Ancylostoma</taxon>
    </lineage>
</organism>
<feature type="compositionally biased region" description="Low complexity" evidence="1">
    <location>
        <begin position="55"/>
        <end position="74"/>
    </location>
</feature>
<evidence type="ECO:0000313" key="2">
    <source>
        <dbReference type="EMBL" id="RCN32757.1"/>
    </source>
</evidence>
<reference evidence="2 3" key="1">
    <citation type="submission" date="2014-10" db="EMBL/GenBank/DDBJ databases">
        <title>Draft genome of the hookworm Ancylostoma caninum.</title>
        <authorList>
            <person name="Mitreva M."/>
        </authorList>
    </citation>
    <scope>NUCLEOTIDE SEQUENCE [LARGE SCALE GENOMIC DNA]</scope>
    <source>
        <strain evidence="2 3">Baltimore</strain>
    </source>
</reference>
<dbReference type="EMBL" id="JOJR01001033">
    <property type="protein sequence ID" value="RCN32757.1"/>
    <property type="molecule type" value="Genomic_DNA"/>
</dbReference>
<gene>
    <name evidence="2" type="ORF">ANCCAN_21431</name>
</gene>
<feature type="compositionally biased region" description="Polar residues" evidence="1">
    <location>
        <begin position="1"/>
        <end position="10"/>
    </location>
</feature>
<keyword evidence="3" id="KW-1185">Reference proteome</keyword>